<dbReference type="GO" id="GO:0005524">
    <property type="term" value="F:ATP binding"/>
    <property type="evidence" value="ECO:0007669"/>
    <property type="project" value="InterPro"/>
</dbReference>
<dbReference type="AlphaFoldDB" id="A0A9E8ABZ9"/>
<evidence type="ECO:0000259" key="2">
    <source>
        <dbReference type="PROSITE" id="PS50011"/>
    </source>
</evidence>
<protein>
    <submittedName>
        <fullName evidence="3">ROP38</fullName>
    </submittedName>
</protein>
<dbReference type="InterPro" id="IPR000719">
    <property type="entry name" value="Prot_kinase_dom"/>
</dbReference>
<name>A0A9E8ABZ9_9EIME</name>
<dbReference type="InterPro" id="IPR011009">
    <property type="entry name" value="Kinase-like_dom_sf"/>
</dbReference>
<dbReference type="Gene3D" id="1.10.510.10">
    <property type="entry name" value="Transferase(Phosphotransferase) domain 1"/>
    <property type="match status" value="1"/>
</dbReference>
<dbReference type="PROSITE" id="PS50011">
    <property type="entry name" value="PROTEIN_KINASE_DOM"/>
    <property type="match status" value="1"/>
</dbReference>
<proteinExistence type="evidence at transcript level"/>
<dbReference type="Pfam" id="PF14531">
    <property type="entry name" value="Kinase-like"/>
    <property type="match status" value="1"/>
</dbReference>
<reference evidence="3" key="1">
    <citation type="submission" date="2021-10" db="EMBL/GenBank/DDBJ databases">
        <authorList>
            <person name="Zheng R."/>
            <person name="Xiao J."/>
            <person name="Bai X."/>
            <person name="Chen H."/>
            <person name="Pu J."/>
        </authorList>
    </citation>
    <scope>NUCLEOTIDE SEQUENCE</scope>
</reference>
<evidence type="ECO:0000256" key="1">
    <source>
        <dbReference type="SAM" id="MobiDB-lite"/>
    </source>
</evidence>
<sequence>MASESSAEEGFLSPGGAVSREGSRGFTLSEAEKHWPHEVLEGKKHFVSLLPEESQLLELFPERPVLRALADAISGGRATALFGQSVQLEDIEAAGGSVCSLPSSGSFKIIRPLGSGDFHVDVVVQPEDGDAEYALRFFASSENTSLLSAEVGSAFEGEFNGATKALGGRSAVEGMEESGFAGPLYAASIRGIDASTKLHGVSVYPRVLLYSLFRGNLENILYQLGDLPPNSKEYVARRLVTLVLLLQKAGVAHNNLEFKNFFVRSDGSIFVGNFSAAVFFGEKIQRHLLGLNPAFAPPELLLAVSKEDNGTGVMDGENEFIAKPAGDMWSLGAMLFSFFTKGNTPYDLLGDPEIGIYYDTVLKELFERNAQPDQLKRFLEIFSVPGQWIQLMMRLLTLKSGDRMTGEQLLVSFPELSGVSVSK</sequence>
<feature type="region of interest" description="Disordered" evidence="1">
    <location>
        <begin position="1"/>
        <end position="25"/>
    </location>
</feature>
<dbReference type="SUPFAM" id="SSF56112">
    <property type="entry name" value="Protein kinase-like (PK-like)"/>
    <property type="match status" value="1"/>
</dbReference>
<dbReference type="EMBL" id="OK481750">
    <property type="protein sequence ID" value="UYX46110.1"/>
    <property type="molecule type" value="mRNA"/>
</dbReference>
<feature type="domain" description="Protein kinase" evidence="2">
    <location>
        <begin position="107"/>
        <end position="416"/>
    </location>
</feature>
<dbReference type="GO" id="GO:0004672">
    <property type="term" value="F:protein kinase activity"/>
    <property type="evidence" value="ECO:0007669"/>
    <property type="project" value="InterPro"/>
</dbReference>
<accession>A0A9E8ABZ9</accession>
<evidence type="ECO:0000313" key="3">
    <source>
        <dbReference type="EMBL" id="UYX46110.1"/>
    </source>
</evidence>
<dbReference type="InterPro" id="IPR027916">
    <property type="entry name" value="Kinase-like_dom_ROP"/>
</dbReference>
<dbReference type="SMART" id="SM00220">
    <property type="entry name" value="S_TKc"/>
    <property type="match status" value="1"/>
</dbReference>
<organism evidence="3">
    <name type="scientific">Eimeria stiedai</name>
    <dbReference type="NCBI Taxonomy" id="471275"/>
    <lineage>
        <taxon>Eukaryota</taxon>
        <taxon>Sar</taxon>
        <taxon>Alveolata</taxon>
        <taxon>Apicomplexa</taxon>
        <taxon>Conoidasida</taxon>
        <taxon>Coccidia</taxon>
        <taxon>Eucoccidiorida</taxon>
        <taxon>Eimeriorina</taxon>
        <taxon>Eimeriidae</taxon>
        <taxon>Eimeria</taxon>
    </lineage>
</organism>